<comment type="similarity">
    <text evidence="8">Belongs to the binding-protein-dependent transport system permease family.</text>
</comment>
<keyword evidence="3" id="KW-1003">Cell membrane</keyword>
<comment type="subcellular location">
    <subcellularLocation>
        <location evidence="1">Cell inner membrane</location>
        <topology evidence="1">Multi-pass membrane protein</topology>
    </subcellularLocation>
    <subcellularLocation>
        <location evidence="8">Cell membrane</location>
        <topology evidence="8">Multi-pass membrane protein</topology>
    </subcellularLocation>
</comment>
<evidence type="ECO:0000313" key="10">
    <source>
        <dbReference type="EMBL" id="SFF12346.1"/>
    </source>
</evidence>
<feature type="domain" description="ABC transmembrane type-1" evidence="9">
    <location>
        <begin position="101"/>
        <end position="289"/>
    </location>
</feature>
<dbReference type="GO" id="GO:0055085">
    <property type="term" value="P:transmembrane transport"/>
    <property type="evidence" value="ECO:0007669"/>
    <property type="project" value="InterPro"/>
</dbReference>
<keyword evidence="7 8" id="KW-0472">Membrane</keyword>
<dbReference type="Proteomes" id="UP000198520">
    <property type="component" value="Unassembled WGS sequence"/>
</dbReference>
<evidence type="ECO:0000256" key="2">
    <source>
        <dbReference type="ARBA" id="ARBA00022448"/>
    </source>
</evidence>
<dbReference type="Gene3D" id="1.10.3720.10">
    <property type="entry name" value="MetI-like"/>
    <property type="match status" value="1"/>
</dbReference>
<evidence type="ECO:0000313" key="11">
    <source>
        <dbReference type="Proteomes" id="UP000198520"/>
    </source>
</evidence>
<gene>
    <name evidence="10" type="ORF">SAMN04488035_1717</name>
</gene>
<dbReference type="PROSITE" id="PS50928">
    <property type="entry name" value="ABC_TM1"/>
    <property type="match status" value="1"/>
</dbReference>
<feature type="transmembrane region" description="Helical" evidence="8">
    <location>
        <begin position="229"/>
        <end position="251"/>
    </location>
</feature>
<accession>A0A1I2G6J8</accession>
<reference evidence="11" key="1">
    <citation type="submission" date="2016-10" db="EMBL/GenBank/DDBJ databases">
        <authorList>
            <person name="Varghese N."/>
            <person name="Submissions S."/>
        </authorList>
    </citation>
    <scope>NUCLEOTIDE SEQUENCE [LARGE SCALE GENOMIC DNA]</scope>
    <source>
        <strain evidence="11">DSM 19083</strain>
    </source>
</reference>
<evidence type="ECO:0000256" key="6">
    <source>
        <dbReference type="ARBA" id="ARBA00022989"/>
    </source>
</evidence>
<keyword evidence="2 8" id="KW-0813">Transport</keyword>
<dbReference type="AlphaFoldDB" id="A0A1I2G6J8"/>
<dbReference type="CDD" id="cd06261">
    <property type="entry name" value="TM_PBP2"/>
    <property type="match status" value="1"/>
</dbReference>
<dbReference type="GO" id="GO:0005886">
    <property type="term" value="C:plasma membrane"/>
    <property type="evidence" value="ECO:0007669"/>
    <property type="project" value="UniProtKB-SubCell"/>
</dbReference>
<feature type="transmembrane region" description="Helical" evidence="8">
    <location>
        <begin position="104"/>
        <end position="125"/>
    </location>
</feature>
<evidence type="ECO:0000256" key="1">
    <source>
        <dbReference type="ARBA" id="ARBA00004429"/>
    </source>
</evidence>
<feature type="transmembrane region" description="Helical" evidence="8">
    <location>
        <begin position="42"/>
        <end position="63"/>
    </location>
</feature>
<feature type="transmembrane region" description="Helical" evidence="8">
    <location>
        <begin position="137"/>
        <end position="160"/>
    </location>
</feature>
<dbReference type="PANTHER" id="PTHR43357:SF4">
    <property type="entry name" value="INNER MEMBRANE ABC TRANSPORTER PERMEASE PROTEIN YDCV"/>
    <property type="match status" value="1"/>
</dbReference>
<dbReference type="InterPro" id="IPR035906">
    <property type="entry name" value="MetI-like_sf"/>
</dbReference>
<dbReference type="STRING" id="285351.SAMN04488035_1717"/>
<feature type="transmembrane region" description="Helical" evidence="8">
    <location>
        <begin position="172"/>
        <end position="191"/>
    </location>
</feature>
<protein>
    <submittedName>
        <fullName evidence="10">Putative spermidine/putrescine transport system permease protein</fullName>
    </submittedName>
</protein>
<dbReference type="OrthoDB" id="5622164at2"/>
<dbReference type="SUPFAM" id="SSF161098">
    <property type="entry name" value="MetI-like"/>
    <property type="match status" value="1"/>
</dbReference>
<dbReference type="InterPro" id="IPR000515">
    <property type="entry name" value="MetI-like"/>
</dbReference>
<keyword evidence="11" id="KW-1185">Reference proteome</keyword>
<dbReference type="PANTHER" id="PTHR43357">
    <property type="entry name" value="INNER MEMBRANE ABC TRANSPORTER PERMEASE PROTEIN YDCV"/>
    <property type="match status" value="1"/>
</dbReference>
<dbReference type="EMBL" id="FONZ01000002">
    <property type="protein sequence ID" value="SFF12346.1"/>
    <property type="molecule type" value="Genomic_DNA"/>
</dbReference>
<name>A0A1I2G6J8_9MICO</name>
<sequence length="309" mass="33188">MSAQVATQAPVAAVPPASAPSAAAAVPTGTRHAARRRARQRWLRRVVLGVSLTLLALPIVALLEFSVRYPLTGAVDLDAWRKIVSGRTSEYQTLAPLWTGLTNSLVMCAITVTLMLVLLLPTMVWVQLRRPRLGRALELVCLLPLTIPAVVLVVGLAPVYRVISTRVLDSSTIWLSFAYVILVLPFAYRALAAGLRSIDLVTLSEAARSFGASWWVVLVRVVAPNIRSAIVSACFLSVAVVLGEFTLARILARDNLQTALFQINLSDSQVAAAMAFLALVGTTVLLVVVDLLMSRSRPTRPHAPGVTAS</sequence>
<organism evidence="10 11">
    <name type="scientific">Flavimobilis marinus</name>
    <dbReference type="NCBI Taxonomy" id="285351"/>
    <lineage>
        <taxon>Bacteria</taxon>
        <taxon>Bacillati</taxon>
        <taxon>Actinomycetota</taxon>
        <taxon>Actinomycetes</taxon>
        <taxon>Micrococcales</taxon>
        <taxon>Jonesiaceae</taxon>
        <taxon>Flavimobilis</taxon>
    </lineage>
</organism>
<evidence type="ECO:0000256" key="7">
    <source>
        <dbReference type="ARBA" id="ARBA00023136"/>
    </source>
</evidence>
<evidence type="ECO:0000256" key="5">
    <source>
        <dbReference type="ARBA" id="ARBA00022692"/>
    </source>
</evidence>
<evidence type="ECO:0000256" key="3">
    <source>
        <dbReference type="ARBA" id="ARBA00022475"/>
    </source>
</evidence>
<evidence type="ECO:0000259" key="9">
    <source>
        <dbReference type="PROSITE" id="PS50928"/>
    </source>
</evidence>
<keyword evidence="4" id="KW-0997">Cell inner membrane</keyword>
<dbReference type="RefSeq" id="WP_093377489.1">
    <property type="nucleotide sequence ID" value="NZ_FONZ01000002.1"/>
</dbReference>
<evidence type="ECO:0000256" key="8">
    <source>
        <dbReference type="RuleBase" id="RU363032"/>
    </source>
</evidence>
<keyword evidence="5 8" id="KW-0812">Transmembrane</keyword>
<dbReference type="Pfam" id="PF00528">
    <property type="entry name" value="BPD_transp_1"/>
    <property type="match status" value="1"/>
</dbReference>
<feature type="transmembrane region" description="Helical" evidence="8">
    <location>
        <begin position="271"/>
        <end position="292"/>
    </location>
</feature>
<evidence type="ECO:0000256" key="4">
    <source>
        <dbReference type="ARBA" id="ARBA00022519"/>
    </source>
</evidence>
<proteinExistence type="inferred from homology"/>
<keyword evidence="6 8" id="KW-1133">Transmembrane helix</keyword>